<evidence type="ECO:0000256" key="1">
    <source>
        <dbReference type="SAM" id="SignalP"/>
    </source>
</evidence>
<dbReference type="Proteomes" id="UP000184471">
    <property type="component" value="Unassembled WGS sequence"/>
</dbReference>
<dbReference type="Pfam" id="PF04314">
    <property type="entry name" value="PCuAC"/>
    <property type="match status" value="1"/>
</dbReference>
<dbReference type="AlphaFoldDB" id="A0A1M5CS43"/>
<dbReference type="InterPro" id="IPR007410">
    <property type="entry name" value="LpqE-like"/>
</dbReference>
<proteinExistence type="predicted"/>
<feature type="chain" id="PRO_5039164413" evidence="1">
    <location>
        <begin position="21"/>
        <end position="178"/>
    </location>
</feature>
<reference evidence="2 3" key="1">
    <citation type="submission" date="2016-11" db="EMBL/GenBank/DDBJ databases">
        <authorList>
            <person name="Jaros S."/>
            <person name="Januszkiewicz K."/>
            <person name="Wedrychowicz H."/>
        </authorList>
    </citation>
    <scope>NUCLEOTIDE SEQUENCE [LARGE SCALE GENOMIC DNA]</scope>
    <source>
        <strain evidence="2 3">DSM 45408</strain>
    </source>
</reference>
<evidence type="ECO:0000313" key="3">
    <source>
        <dbReference type="Proteomes" id="UP000184471"/>
    </source>
</evidence>
<name>A0A1M5CS43_9ACTN</name>
<accession>A0A1M5CS43</accession>
<feature type="signal peptide" evidence="1">
    <location>
        <begin position="1"/>
        <end position="20"/>
    </location>
</feature>
<evidence type="ECO:0000313" key="2">
    <source>
        <dbReference type="EMBL" id="SHF57541.1"/>
    </source>
</evidence>
<dbReference type="EMBL" id="FQVX01000001">
    <property type="protein sequence ID" value="SHF57541.1"/>
    <property type="molecule type" value="Genomic_DNA"/>
</dbReference>
<protein>
    <submittedName>
        <fullName evidence="2">Copper(I)-binding protein</fullName>
    </submittedName>
</protein>
<dbReference type="STRING" id="1070870.SAMN05444351_0068"/>
<gene>
    <name evidence="2" type="ORF">SAMN05444351_0068</name>
</gene>
<keyword evidence="3" id="KW-1185">Reference proteome</keyword>
<dbReference type="RefSeq" id="WP_073417777.1">
    <property type="nucleotide sequence ID" value="NZ_FQVX01000001.1"/>
</dbReference>
<sequence length="178" mass="17872">MSRTALAAPAALLLAVAACTTGEPLSTPSPEVVGGAVGPDEAVTGDLSVLQVQLEYPLDGVHDEGDDARLFLGIANSGTADDALVDVTGPHFADAVDGDGGEVDVPVPAGDNVYVGAEGAPTVTLVDLGRELRSSQSIPVTLVFAEAGEVTIDAVVAAEGQDPTPPFDFPDPAEDVDP</sequence>
<dbReference type="PROSITE" id="PS51257">
    <property type="entry name" value="PROKAR_LIPOPROTEIN"/>
    <property type="match status" value="1"/>
</dbReference>
<keyword evidence="1" id="KW-0732">Signal</keyword>
<dbReference type="Gene3D" id="2.60.40.1890">
    <property type="entry name" value="PCu(A)C copper chaperone"/>
    <property type="match status" value="1"/>
</dbReference>
<organism evidence="2 3">
    <name type="scientific">Geodermatophilus nigrescens</name>
    <dbReference type="NCBI Taxonomy" id="1070870"/>
    <lineage>
        <taxon>Bacteria</taxon>
        <taxon>Bacillati</taxon>
        <taxon>Actinomycetota</taxon>
        <taxon>Actinomycetes</taxon>
        <taxon>Geodermatophilales</taxon>
        <taxon>Geodermatophilaceae</taxon>
        <taxon>Geodermatophilus</taxon>
    </lineage>
</organism>
<dbReference type="SUPFAM" id="SSF110087">
    <property type="entry name" value="DR1885-like metal-binding protein"/>
    <property type="match status" value="1"/>
</dbReference>
<dbReference type="InterPro" id="IPR036182">
    <property type="entry name" value="PCuAC_sf"/>
</dbReference>